<keyword evidence="2 3" id="KW-0449">Lipoprotein</keyword>
<keyword evidence="2" id="KW-0812">Transmembrane</keyword>
<organism evidence="3 4">
    <name type="scientific">Bacteroides luti</name>
    <dbReference type="NCBI Taxonomy" id="1297750"/>
    <lineage>
        <taxon>Bacteria</taxon>
        <taxon>Pseudomonadati</taxon>
        <taxon>Bacteroidota</taxon>
        <taxon>Bacteroidia</taxon>
        <taxon>Bacteroidales</taxon>
        <taxon>Bacteroidaceae</taxon>
        <taxon>Bacteroides</taxon>
    </lineage>
</organism>
<name>A0A1M5CRS8_9BACE</name>
<dbReference type="RefSeq" id="WP_073402131.1">
    <property type="nucleotide sequence ID" value="NZ_FQTV01000010.1"/>
</dbReference>
<dbReference type="PANTHER" id="PTHR30203:SF33">
    <property type="entry name" value="BLR4455 PROTEIN"/>
    <property type="match status" value="1"/>
</dbReference>
<evidence type="ECO:0000256" key="1">
    <source>
        <dbReference type="ARBA" id="ARBA00007613"/>
    </source>
</evidence>
<dbReference type="NCBIfam" id="TIGR01845">
    <property type="entry name" value="outer_NodT"/>
    <property type="match status" value="1"/>
</dbReference>
<keyword evidence="2" id="KW-0564">Palmitate</keyword>
<evidence type="ECO:0000313" key="4">
    <source>
        <dbReference type="Proteomes" id="UP000184509"/>
    </source>
</evidence>
<dbReference type="InterPro" id="IPR003423">
    <property type="entry name" value="OMP_efflux"/>
</dbReference>
<dbReference type="GO" id="GO:0005886">
    <property type="term" value="C:plasma membrane"/>
    <property type="evidence" value="ECO:0007669"/>
    <property type="project" value="UniProtKB-SubCell"/>
</dbReference>
<keyword evidence="4" id="KW-1185">Reference proteome</keyword>
<dbReference type="STRING" id="1297750.SAMN05444405_110130"/>
<dbReference type="Proteomes" id="UP000184509">
    <property type="component" value="Unassembled WGS sequence"/>
</dbReference>
<dbReference type="Pfam" id="PF02321">
    <property type="entry name" value="OEP"/>
    <property type="match status" value="2"/>
</dbReference>
<keyword evidence="2" id="KW-0472">Membrane</keyword>
<evidence type="ECO:0000313" key="3">
    <source>
        <dbReference type="EMBL" id="SHF57419.1"/>
    </source>
</evidence>
<protein>
    <submittedName>
        <fullName evidence="3">Efflux transporter, outer membrane factor (OMF) lipoprotein, NodT family</fullName>
    </submittedName>
</protein>
<gene>
    <name evidence="3" type="ORF">SAMN05444405_110130</name>
</gene>
<proteinExistence type="inferred from homology"/>
<reference evidence="3 4" key="1">
    <citation type="submission" date="2016-11" db="EMBL/GenBank/DDBJ databases">
        <authorList>
            <person name="Jaros S."/>
            <person name="Januszkiewicz K."/>
            <person name="Wedrychowicz H."/>
        </authorList>
    </citation>
    <scope>NUCLEOTIDE SEQUENCE [LARGE SCALE GENOMIC DNA]</scope>
    <source>
        <strain evidence="3 4">DSM 26991</strain>
    </source>
</reference>
<dbReference type="EMBL" id="FQTV01000010">
    <property type="protein sequence ID" value="SHF57419.1"/>
    <property type="molecule type" value="Genomic_DNA"/>
</dbReference>
<comment type="similarity">
    <text evidence="1 2">Belongs to the outer membrane factor (OMF) (TC 1.B.17) family.</text>
</comment>
<dbReference type="OrthoDB" id="9770517at2"/>
<keyword evidence="2" id="KW-1134">Transmembrane beta strand</keyword>
<dbReference type="Gene3D" id="1.20.1600.10">
    <property type="entry name" value="Outer membrane efflux proteins (OEP)"/>
    <property type="match status" value="1"/>
</dbReference>
<dbReference type="GO" id="GO:0015562">
    <property type="term" value="F:efflux transmembrane transporter activity"/>
    <property type="evidence" value="ECO:0007669"/>
    <property type="project" value="InterPro"/>
</dbReference>
<dbReference type="AlphaFoldDB" id="A0A1M5CRS8"/>
<comment type="subcellular location">
    <subcellularLocation>
        <location evidence="2">Cell membrane</location>
        <topology evidence="2">Lipid-anchor</topology>
    </subcellularLocation>
</comment>
<dbReference type="PROSITE" id="PS51257">
    <property type="entry name" value="PROKAR_LIPOPROTEIN"/>
    <property type="match status" value="1"/>
</dbReference>
<dbReference type="InterPro" id="IPR010131">
    <property type="entry name" value="MdtP/NodT-like"/>
</dbReference>
<dbReference type="PANTHER" id="PTHR30203">
    <property type="entry name" value="OUTER MEMBRANE CATION EFFLUX PROTEIN"/>
    <property type="match status" value="1"/>
</dbReference>
<evidence type="ECO:0000256" key="2">
    <source>
        <dbReference type="RuleBase" id="RU362097"/>
    </source>
</evidence>
<sequence length="458" mass="50268">MKKQIIGMMCATAVLSSCNIYKTYERPKVDVSGMYRDTVSVKDTLASDTTNMGNLPWKEVFKDPKLQNLIEKSLSSNLDLQTAMLKVEEVKSILTAARLAFLPSLSLSPQGTISSFDGKAATKTYQLPVTASWELDIFGNILNAKREAKASLLQSEAYRQAVQTQVIANVANCYYTLLMLDKQLAITEQTAKNWGENVKAMKIMKQAGLTNEAAVAQSEANYYTINASIPDLKKQIRETENTLSLLLGQAPQQIERGTLAEQQMPEHLSAGIPVQMLSNRPDVKQAEMALAGSYYYTNQARSAFYPKITINGSAGWTNSAGGAIINPAKFIASAVGSLTQPIFDRGANVAKLKIAKAQQEEALLTFQKSILNAGSEVSNALYQFQSSNEKCVQRKLQIQSLESSVDKTMQLMKYQSSTYLEVLTAKQSLLSAQLSDVKDSFERIQAVINLYQALGGGR</sequence>
<accession>A0A1M5CRS8</accession>
<dbReference type="SUPFAM" id="SSF56954">
    <property type="entry name" value="Outer membrane efflux proteins (OEP)"/>
    <property type="match status" value="1"/>
</dbReference>
<dbReference type="Gene3D" id="2.20.200.10">
    <property type="entry name" value="Outer membrane efflux proteins (OEP)"/>
    <property type="match status" value="1"/>
</dbReference>